<evidence type="ECO:0000256" key="1">
    <source>
        <dbReference type="ARBA" id="ARBA00004123"/>
    </source>
</evidence>
<keyword evidence="4" id="KW-0805">Transcription regulation</keyword>
<comment type="similarity">
    <text evidence="2">Belongs to the TFIIA subunit 2 family.</text>
</comment>
<dbReference type="SUPFAM" id="SSF50784">
    <property type="entry name" value="Transcription factor IIA (TFIIA), beta-barrel domain"/>
    <property type="match status" value="1"/>
</dbReference>
<evidence type="ECO:0000256" key="8">
    <source>
        <dbReference type="ARBA" id="ARBA00029848"/>
    </source>
</evidence>
<evidence type="ECO:0000256" key="6">
    <source>
        <dbReference type="ARBA" id="ARBA00023242"/>
    </source>
</evidence>
<evidence type="ECO:0000256" key="9">
    <source>
        <dbReference type="ARBA" id="ARBA00032215"/>
    </source>
</evidence>
<evidence type="ECO:0000313" key="13">
    <source>
        <dbReference type="Proteomes" id="UP000325902"/>
    </source>
</evidence>
<evidence type="ECO:0000259" key="10">
    <source>
        <dbReference type="Pfam" id="PF02268"/>
    </source>
</evidence>
<sequence>MVSQEPEKHYRGTSIGLSLIATLDELTAISPQLAEKVRQHFDREVLIALRSARVMRKRMNFRARCDTYGFYDDRWRFVLKDVKIKTDSGRSIRSDCVTVDAISTGLENERRLAKAGPRWRRETS</sequence>
<comment type="function">
    <text evidence="7">TFIIA is a component of the transcription machinery of RNA polymerase II and plays an important role in transcriptional activation. TFIIA in a complex with TBP mediates transcriptional activity.</text>
</comment>
<keyword evidence="5" id="KW-0804">Transcription</keyword>
<evidence type="ECO:0000256" key="7">
    <source>
        <dbReference type="ARBA" id="ARBA00024733"/>
    </source>
</evidence>
<keyword evidence="12" id="KW-0396">Initiation factor</keyword>
<accession>A0A5N5DHZ5</accession>
<dbReference type="InterPro" id="IPR015872">
    <property type="entry name" value="TFIIA_gsu_N"/>
</dbReference>
<evidence type="ECO:0000256" key="2">
    <source>
        <dbReference type="ARBA" id="ARBA00007675"/>
    </source>
</evidence>
<proteinExistence type="inferred from homology"/>
<comment type="subcellular location">
    <subcellularLocation>
        <location evidence="1">Nucleus</location>
    </subcellularLocation>
</comment>
<dbReference type="GO" id="GO:0005672">
    <property type="term" value="C:transcription factor TFIIA complex"/>
    <property type="evidence" value="ECO:0007669"/>
    <property type="project" value="InterPro"/>
</dbReference>
<dbReference type="Pfam" id="PF02268">
    <property type="entry name" value="TFIIA_gamma_N"/>
    <property type="match status" value="1"/>
</dbReference>
<name>A0A5N5DHZ5_9PEZI</name>
<evidence type="ECO:0000256" key="5">
    <source>
        <dbReference type="ARBA" id="ARBA00023163"/>
    </source>
</evidence>
<dbReference type="PANTHER" id="PTHR10966">
    <property type="entry name" value="TRANSCRIPTION INITIATION FACTOR IIA SUBUNIT 2"/>
    <property type="match status" value="1"/>
</dbReference>
<dbReference type="Gene3D" id="2.30.18.10">
    <property type="entry name" value="Transcription factor IIA (TFIIA), beta-barrel domain"/>
    <property type="match status" value="1"/>
</dbReference>
<dbReference type="Gene3D" id="1.10.287.190">
    <property type="entry name" value="Transcription factor IIA gamma subunit, alpha-helical domain"/>
    <property type="match status" value="1"/>
</dbReference>
<dbReference type="InterPro" id="IPR009088">
    <property type="entry name" value="TFIIA_b-brl"/>
</dbReference>
<keyword evidence="12" id="KW-0648">Protein biosynthesis</keyword>
<dbReference type="OrthoDB" id="586585at2759"/>
<evidence type="ECO:0000313" key="12">
    <source>
        <dbReference type="EMBL" id="KAB2577493.1"/>
    </source>
</evidence>
<reference evidence="12 13" key="1">
    <citation type="journal article" date="2019" name="Sci. Rep.">
        <title>A multi-omics analysis of the grapevine pathogen Lasiodiplodia theobromae reveals that temperature affects the expression of virulence- and pathogenicity-related genes.</title>
        <authorList>
            <person name="Felix C."/>
            <person name="Meneses R."/>
            <person name="Goncalves M.F.M."/>
            <person name="Tilleman L."/>
            <person name="Duarte A.S."/>
            <person name="Jorrin-Novo J.V."/>
            <person name="Van de Peer Y."/>
            <person name="Deforce D."/>
            <person name="Van Nieuwerburgh F."/>
            <person name="Esteves A.C."/>
            <person name="Alves A."/>
        </authorList>
    </citation>
    <scope>NUCLEOTIDE SEQUENCE [LARGE SCALE GENOMIC DNA]</scope>
    <source>
        <strain evidence="12 13">LA-SOL3</strain>
    </source>
</reference>
<keyword evidence="13" id="KW-1185">Reference proteome</keyword>
<dbReference type="AlphaFoldDB" id="A0A5N5DHZ5"/>
<feature type="domain" description="Transcription initiation factor IIA gamma subunit N-terminal" evidence="10">
    <location>
        <begin position="9"/>
        <end position="45"/>
    </location>
</feature>
<protein>
    <recommendedName>
        <fullName evidence="3">Transcription initiation factor IIA subunit 2</fullName>
    </recommendedName>
    <alternativeName>
        <fullName evidence="9">General transcription factor IIA subunit 2</fullName>
    </alternativeName>
    <alternativeName>
        <fullName evidence="8">Transcription initiation factor IIA small chain</fullName>
    </alternativeName>
</protein>
<dbReference type="GO" id="GO:0006367">
    <property type="term" value="P:transcription initiation at RNA polymerase II promoter"/>
    <property type="evidence" value="ECO:0007669"/>
    <property type="project" value="InterPro"/>
</dbReference>
<dbReference type="InterPro" id="IPR003194">
    <property type="entry name" value="TFIIA_gsu"/>
</dbReference>
<comment type="caution">
    <text evidence="12">The sequence shown here is derived from an EMBL/GenBank/DDBJ whole genome shotgun (WGS) entry which is preliminary data.</text>
</comment>
<evidence type="ECO:0000256" key="3">
    <source>
        <dbReference type="ARBA" id="ARBA00019928"/>
    </source>
</evidence>
<gene>
    <name evidence="12" type="primary">toa2_0</name>
    <name evidence="12" type="ORF">DBV05_g3916</name>
</gene>
<feature type="domain" description="Transcription initiation factor IIA gamma subunit C-terminal" evidence="11">
    <location>
        <begin position="63"/>
        <end position="97"/>
    </location>
</feature>
<dbReference type="Proteomes" id="UP000325902">
    <property type="component" value="Unassembled WGS sequence"/>
</dbReference>
<dbReference type="InterPro" id="IPR009083">
    <property type="entry name" value="TFIIA_a-hlx"/>
</dbReference>
<evidence type="ECO:0000256" key="4">
    <source>
        <dbReference type="ARBA" id="ARBA00023015"/>
    </source>
</evidence>
<evidence type="ECO:0000259" key="11">
    <source>
        <dbReference type="Pfam" id="PF02751"/>
    </source>
</evidence>
<dbReference type="EMBL" id="VCHE01000017">
    <property type="protein sequence ID" value="KAB2577493.1"/>
    <property type="molecule type" value="Genomic_DNA"/>
</dbReference>
<dbReference type="GO" id="GO:0003743">
    <property type="term" value="F:translation initiation factor activity"/>
    <property type="evidence" value="ECO:0007669"/>
    <property type="project" value="UniProtKB-KW"/>
</dbReference>
<dbReference type="Pfam" id="PF02751">
    <property type="entry name" value="TFIIA_gamma_C"/>
    <property type="match status" value="1"/>
</dbReference>
<dbReference type="CDD" id="cd10014">
    <property type="entry name" value="TFIIA_gamma_C"/>
    <property type="match status" value="1"/>
</dbReference>
<organism evidence="12 13">
    <name type="scientific">Lasiodiplodia theobromae</name>
    <dbReference type="NCBI Taxonomy" id="45133"/>
    <lineage>
        <taxon>Eukaryota</taxon>
        <taxon>Fungi</taxon>
        <taxon>Dikarya</taxon>
        <taxon>Ascomycota</taxon>
        <taxon>Pezizomycotina</taxon>
        <taxon>Dothideomycetes</taxon>
        <taxon>Dothideomycetes incertae sedis</taxon>
        <taxon>Botryosphaeriales</taxon>
        <taxon>Botryosphaeriaceae</taxon>
        <taxon>Lasiodiplodia</taxon>
    </lineage>
</organism>
<dbReference type="SUPFAM" id="SSF47396">
    <property type="entry name" value="Transcription factor IIA (TFIIA), alpha-helical domain"/>
    <property type="match status" value="1"/>
</dbReference>
<dbReference type="InterPro" id="IPR015871">
    <property type="entry name" value="TFIIA_gsu_C"/>
</dbReference>
<keyword evidence="6" id="KW-0539">Nucleus</keyword>